<accession>A0AAE0I9F8</accession>
<dbReference type="SMART" id="SM00608">
    <property type="entry name" value="ACR"/>
    <property type="match status" value="1"/>
</dbReference>
<dbReference type="CDD" id="cd04271">
    <property type="entry name" value="ZnMc_ADAM_fungal"/>
    <property type="match status" value="1"/>
</dbReference>
<evidence type="ECO:0000256" key="7">
    <source>
        <dbReference type="SAM" id="SignalP"/>
    </source>
</evidence>
<dbReference type="InterPro" id="IPR034028">
    <property type="entry name" value="ZnMc_ADAM_fungal"/>
</dbReference>
<evidence type="ECO:0000256" key="6">
    <source>
        <dbReference type="SAM" id="Phobius"/>
    </source>
</evidence>
<name>A0AAE0I9F8_9PEZI</name>
<dbReference type="InterPro" id="IPR024079">
    <property type="entry name" value="MetalloPept_cat_dom_sf"/>
</dbReference>
<feature type="signal peptide" evidence="7">
    <location>
        <begin position="1"/>
        <end position="23"/>
    </location>
</feature>
<feature type="active site" evidence="4">
    <location>
        <position position="430"/>
    </location>
</feature>
<keyword evidence="11" id="KW-1185">Reference proteome</keyword>
<comment type="caution">
    <text evidence="10">The sequence shown here is derived from an EMBL/GenBank/DDBJ whole genome shotgun (WGS) entry which is preliminary data.</text>
</comment>
<dbReference type="AlphaFoldDB" id="A0AAE0I9F8"/>
<feature type="chain" id="PRO_5042169782" description="Disintegrin and metalloproteinase domain-containing protein B" evidence="7">
    <location>
        <begin position="24"/>
        <end position="807"/>
    </location>
</feature>
<keyword evidence="4" id="KW-0479">Metal-binding</keyword>
<dbReference type="FunFam" id="4.10.70.10:FF:000003">
    <property type="entry name" value="Disintegrin and metalloproteinase domain-containing protein 17"/>
    <property type="match status" value="1"/>
</dbReference>
<feature type="region of interest" description="Disordered" evidence="5">
    <location>
        <begin position="738"/>
        <end position="779"/>
    </location>
</feature>
<keyword evidence="6" id="KW-0812">Transmembrane</keyword>
<feature type="transmembrane region" description="Helical" evidence="6">
    <location>
        <begin position="709"/>
        <end position="730"/>
    </location>
</feature>
<gene>
    <name evidence="10" type="ORF">B0T19DRAFT_253396</name>
</gene>
<dbReference type="PROSITE" id="PS50214">
    <property type="entry name" value="DISINTEGRIN_2"/>
    <property type="match status" value="1"/>
</dbReference>
<keyword evidence="6" id="KW-0472">Membrane</keyword>
<dbReference type="SUPFAM" id="SSF57552">
    <property type="entry name" value="Blood coagulation inhibitor (disintegrin)"/>
    <property type="match status" value="1"/>
</dbReference>
<evidence type="ECO:0000256" key="3">
    <source>
        <dbReference type="ARBA" id="ARBA00074021"/>
    </source>
</evidence>
<evidence type="ECO:0000256" key="1">
    <source>
        <dbReference type="ARBA" id="ARBA00023157"/>
    </source>
</evidence>
<evidence type="ECO:0000259" key="9">
    <source>
        <dbReference type="PROSITE" id="PS50215"/>
    </source>
</evidence>
<dbReference type="SUPFAM" id="SSF55486">
    <property type="entry name" value="Metalloproteases ('zincins'), catalytic domain"/>
    <property type="match status" value="1"/>
</dbReference>
<feature type="domain" description="Peptidase M12B" evidence="9">
    <location>
        <begin position="279"/>
        <end position="495"/>
    </location>
</feature>
<evidence type="ECO:0000256" key="5">
    <source>
        <dbReference type="SAM" id="MobiDB-lite"/>
    </source>
</evidence>
<dbReference type="Pfam" id="PF00200">
    <property type="entry name" value="Disintegrin"/>
    <property type="match status" value="1"/>
</dbReference>
<keyword evidence="4" id="KW-0862">Zinc</keyword>
<reference evidence="10" key="1">
    <citation type="journal article" date="2023" name="Mol. Phylogenet. Evol.">
        <title>Genome-scale phylogeny and comparative genomics of the fungal order Sordariales.</title>
        <authorList>
            <person name="Hensen N."/>
            <person name="Bonometti L."/>
            <person name="Westerberg I."/>
            <person name="Brannstrom I.O."/>
            <person name="Guillou S."/>
            <person name="Cros-Aarteil S."/>
            <person name="Calhoun S."/>
            <person name="Haridas S."/>
            <person name="Kuo A."/>
            <person name="Mondo S."/>
            <person name="Pangilinan J."/>
            <person name="Riley R."/>
            <person name="LaButti K."/>
            <person name="Andreopoulos B."/>
            <person name="Lipzen A."/>
            <person name="Chen C."/>
            <person name="Yan M."/>
            <person name="Daum C."/>
            <person name="Ng V."/>
            <person name="Clum A."/>
            <person name="Steindorff A."/>
            <person name="Ohm R.A."/>
            <person name="Martin F."/>
            <person name="Silar P."/>
            <person name="Natvig D.O."/>
            <person name="Lalanne C."/>
            <person name="Gautier V."/>
            <person name="Ament-Velasquez S.L."/>
            <person name="Kruys A."/>
            <person name="Hutchinson M.I."/>
            <person name="Powell A.J."/>
            <person name="Barry K."/>
            <person name="Miller A.N."/>
            <person name="Grigoriev I.V."/>
            <person name="Debuchy R."/>
            <person name="Gladieux P."/>
            <person name="Hiltunen Thoren M."/>
            <person name="Johannesson H."/>
        </authorList>
    </citation>
    <scope>NUCLEOTIDE SEQUENCE</scope>
    <source>
        <strain evidence="10">SMH4131-1</strain>
    </source>
</reference>
<keyword evidence="6" id="KW-1133">Transmembrane helix</keyword>
<dbReference type="PROSITE" id="PS50215">
    <property type="entry name" value="ADAM_MEPRO"/>
    <property type="match status" value="1"/>
</dbReference>
<dbReference type="GO" id="GO:0046872">
    <property type="term" value="F:metal ion binding"/>
    <property type="evidence" value="ECO:0007669"/>
    <property type="project" value="UniProtKB-KW"/>
</dbReference>
<dbReference type="SMART" id="SM00050">
    <property type="entry name" value="DISIN"/>
    <property type="match status" value="1"/>
</dbReference>
<dbReference type="EMBL" id="JAUEPO010000005">
    <property type="protein sequence ID" value="KAK3320933.1"/>
    <property type="molecule type" value="Genomic_DNA"/>
</dbReference>
<reference evidence="10" key="2">
    <citation type="submission" date="2023-06" db="EMBL/GenBank/DDBJ databases">
        <authorList>
            <consortium name="Lawrence Berkeley National Laboratory"/>
            <person name="Haridas S."/>
            <person name="Hensen N."/>
            <person name="Bonometti L."/>
            <person name="Westerberg I."/>
            <person name="Brannstrom I.O."/>
            <person name="Guillou S."/>
            <person name="Cros-Aarteil S."/>
            <person name="Calhoun S."/>
            <person name="Kuo A."/>
            <person name="Mondo S."/>
            <person name="Pangilinan J."/>
            <person name="Riley R."/>
            <person name="Labutti K."/>
            <person name="Andreopoulos B."/>
            <person name="Lipzen A."/>
            <person name="Chen C."/>
            <person name="Yanf M."/>
            <person name="Daum C."/>
            <person name="Ng V."/>
            <person name="Clum A."/>
            <person name="Steindorff A."/>
            <person name="Ohm R."/>
            <person name="Martin F."/>
            <person name="Silar P."/>
            <person name="Natvig D."/>
            <person name="Lalanne C."/>
            <person name="Gautier V."/>
            <person name="Ament-Velasquez S.L."/>
            <person name="Kruys A."/>
            <person name="Hutchinson M.I."/>
            <person name="Powell A.J."/>
            <person name="Barry K."/>
            <person name="Miller A.N."/>
            <person name="Grigoriev I.V."/>
            <person name="Debuchy R."/>
            <person name="Gladieux P."/>
            <person name="Thoren M.H."/>
            <person name="Johannesson H."/>
        </authorList>
    </citation>
    <scope>NUCLEOTIDE SEQUENCE</scope>
    <source>
        <strain evidence="10">SMH4131-1</strain>
    </source>
</reference>
<dbReference type="PANTHER" id="PTHR11905:SF159">
    <property type="entry name" value="ADAM METALLOPROTEASE"/>
    <property type="match status" value="1"/>
</dbReference>
<dbReference type="GO" id="GO:0006508">
    <property type="term" value="P:proteolysis"/>
    <property type="evidence" value="ECO:0007669"/>
    <property type="project" value="InterPro"/>
</dbReference>
<dbReference type="InterPro" id="IPR001762">
    <property type="entry name" value="Disintegrin_dom"/>
</dbReference>
<dbReference type="Gene3D" id="4.10.70.10">
    <property type="entry name" value="Disintegrin domain"/>
    <property type="match status" value="1"/>
</dbReference>
<organism evidence="10 11">
    <name type="scientific">Cercophora scortea</name>
    <dbReference type="NCBI Taxonomy" id="314031"/>
    <lineage>
        <taxon>Eukaryota</taxon>
        <taxon>Fungi</taxon>
        <taxon>Dikarya</taxon>
        <taxon>Ascomycota</taxon>
        <taxon>Pezizomycotina</taxon>
        <taxon>Sordariomycetes</taxon>
        <taxon>Sordariomycetidae</taxon>
        <taxon>Sordariales</taxon>
        <taxon>Lasiosphaeriaceae</taxon>
        <taxon>Cercophora</taxon>
    </lineage>
</organism>
<feature type="binding site" evidence="4">
    <location>
        <position position="429"/>
    </location>
    <ligand>
        <name>Zn(2+)</name>
        <dbReference type="ChEBI" id="CHEBI:29105"/>
        <note>catalytic</note>
    </ligand>
</feature>
<evidence type="ECO:0000256" key="2">
    <source>
        <dbReference type="ARBA" id="ARBA00056552"/>
    </source>
</evidence>
<protein>
    <recommendedName>
        <fullName evidence="3">Disintegrin and metalloproteinase domain-containing protein B</fullName>
    </recommendedName>
</protein>
<evidence type="ECO:0000256" key="4">
    <source>
        <dbReference type="PROSITE-ProRule" id="PRU00276"/>
    </source>
</evidence>
<dbReference type="Pfam" id="PF13688">
    <property type="entry name" value="Reprolysin_5"/>
    <property type="match status" value="1"/>
</dbReference>
<proteinExistence type="predicted"/>
<dbReference type="InterPro" id="IPR036436">
    <property type="entry name" value="Disintegrin_dom_sf"/>
</dbReference>
<comment type="function">
    <text evidence="2">Probable zinc protease.</text>
</comment>
<evidence type="ECO:0000313" key="11">
    <source>
        <dbReference type="Proteomes" id="UP001286456"/>
    </source>
</evidence>
<evidence type="ECO:0000313" key="10">
    <source>
        <dbReference type="EMBL" id="KAK3320933.1"/>
    </source>
</evidence>
<evidence type="ECO:0000259" key="8">
    <source>
        <dbReference type="PROSITE" id="PS50214"/>
    </source>
</evidence>
<feature type="binding site" evidence="4">
    <location>
        <position position="433"/>
    </location>
    <ligand>
        <name>Zn(2+)</name>
        <dbReference type="ChEBI" id="CHEBI:29105"/>
        <note>catalytic</note>
    </ligand>
</feature>
<dbReference type="InterPro" id="IPR006586">
    <property type="entry name" value="ADAM_Cys-rich"/>
</dbReference>
<dbReference type="PANTHER" id="PTHR11905">
    <property type="entry name" value="ADAM A DISINTEGRIN AND METALLOPROTEASE DOMAIN"/>
    <property type="match status" value="1"/>
</dbReference>
<feature type="domain" description="Disintegrin" evidence="8">
    <location>
        <begin position="516"/>
        <end position="606"/>
    </location>
</feature>
<dbReference type="Proteomes" id="UP001286456">
    <property type="component" value="Unassembled WGS sequence"/>
</dbReference>
<sequence>MIIPRAFAAVVAGVALLVQSATAHSVQRNPLTYVSRIDDAVIQTPSHRVHALSSFDISFFLHDRGQKIRLTLEPNHDILSEDATVQILGPDGKVVRVEPIDRLDHKIFKGTAFIRLDGHTEWTNAGWARINVHHDGPKPIFEGAFKVDGDHHHIQTSTNYKMTSIPGDPAIEEADEEYMIVWRDSDLVGAVQGQRQDQKEELKRSLASTGCSADELLYNRDETNLVYRAVDDAEGTTPWAQINPMHLFGRQIDGTAGGNGAGVNLADTIGSTAGCPTTRKVALVGIATDCTYTKLLGSEEAARKNIIQQVNSASQLYEGTFNISLGIQNLTISAADCPATASADAPWNVGCSGSVTITNRLNLFSAWRGKQTDANAYWTLLTTCNTGAAVGLAWLGQVCQAGAQTSGDETIAAANVVVRTSTEWLVFAHETGHTFGAVHDCTPQTCGDGSVTKQQCCPLTSSSCDAGADFIMNPSTASGITNFSPCSIGNVCSFLGRNSARVGCLANNKDVSTITPQQCGNGIVEPGEDCDCGGASGCGNNPCCEAATCKFKPNSVCDPSNEECCSDTCKFLSQGTVCRPSTGSCDPAETCSGTSPVCPTDATSPDGTSCGSSNAGLTCASGQCTSRDLQCKTLMGSLTKGNDTYSCSSQGCVLSCASPEFGQNVCYSMQQYFLDGTACEGGGKCSNGNCIGANLTNQIGDWVKQNLNIVIPVAVVVGLLILAAFASCCWNSWRSRRRPAPASRIPKPPGMRQQYGGGGWSNHPYGPPGMPMRSPNGSGAVRGGGYNGVPMPDARYEPVRTGTFRYA</sequence>
<keyword evidence="1" id="KW-1015">Disulfide bond</keyword>
<dbReference type="InterPro" id="IPR001590">
    <property type="entry name" value="Peptidase_M12B"/>
</dbReference>
<keyword evidence="7" id="KW-0732">Signal</keyword>
<feature type="binding site" evidence="4">
    <location>
        <position position="439"/>
    </location>
    <ligand>
        <name>Zn(2+)</name>
        <dbReference type="ChEBI" id="CHEBI:29105"/>
        <note>catalytic</note>
    </ligand>
</feature>
<comment type="caution">
    <text evidence="4">Lacks conserved residue(s) required for the propagation of feature annotation.</text>
</comment>
<dbReference type="GO" id="GO:0004222">
    <property type="term" value="F:metalloendopeptidase activity"/>
    <property type="evidence" value="ECO:0007669"/>
    <property type="project" value="InterPro"/>
</dbReference>
<dbReference type="Gene3D" id="3.40.390.10">
    <property type="entry name" value="Collagenase (Catalytic Domain)"/>
    <property type="match status" value="1"/>
</dbReference>